<dbReference type="SUPFAM" id="SSF53850">
    <property type="entry name" value="Periplasmic binding protein-like II"/>
    <property type="match status" value="1"/>
</dbReference>
<reference evidence="3" key="1">
    <citation type="journal article" date="2020" name="mSystems">
        <title>Genome- and Community-Level Interaction Insights into Carbon Utilization and Element Cycling Functions of Hydrothermarchaeota in Hydrothermal Sediment.</title>
        <authorList>
            <person name="Zhou Z."/>
            <person name="Liu Y."/>
            <person name="Xu W."/>
            <person name="Pan J."/>
            <person name="Luo Z.H."/>
            <person name="Li M."/>
        </authorList>
    </citation>
    <scope>NUCLEOTIDE SEQUENCE [LARGE SCALE GENOMIC DNA]</scope>
    <source>
        <strain evidence="3">SpSt-637</strain>
        <strain evidence="2">SpSt-667</strain>
    </source>
</reference>
<gene>
    <name evidence="3" type="ORF">ENU08_08280</name>
    <name evidence="2" type="ORF">ENU41_00875</name>
</gene>
<name>A0A7C4JKI2_9CREN</name>
<sequence length="302" mass="34333">MKRICIILALLILGVVLGWGYHVYKFNEKITIKIATTTSLHVTGLLDYLAAEFSKKYQNIELNFIAVGTGQALKLAEKGDVCGVIVHDPSIEKIFIDNNVIENRTIFAYNFFVVVGPKTDLANVSKANSLEEAFKRIHNAGDLGKVVFISRGDNSGTHLRELLIWRRASVNTSNKKWYLSCGCNMGQALIIANEKKAYTLSDIATFIVFRNAGRLPNLDILYMNISDSYTINIYSGYVSRKCGDVEKRYIVEFLEFIYENQKTLIANYGLGIKNEQKMFYPIVNCEEEIKKLWEFFAERAKM</sequence>
<comment type="caution">
    <text evidence="3">The sequence shown here is derived from an EMBL/GenBank/DDBJ whole genome shotgun (WGS) entry which is preliminary data.</text>
</comment>
<dbReference type="InterPro" id="IPR024370">
    <property type="entry name" value="PBP_domain"/>
</dbReference>
<evidence type="ECO:0000259" key="1">
    <source>
        <dbReference type="Pfam" id="PF12849"/>
    </source>
</evidence>
<dbReference type="Pfam" id="PF12849">
    <property type="entry name" value="PBP_like_2"/>
    <property type="match status" value="1"/>
</dbReference>
<proteinExistence type="predicted"/>
<dbReference type="AlphaFoldDB" id="A0A7C4JKI2"/>
<dbReference type="PANTHER" id="PTHR37945:SF1">
    <property type="entry name" value="EXTRACELLULAR TUNGSTATE BINDING PROTEIN"/>
    <property type="match status" value="1"/>
</dbReference>
<dbReference type="PANTHER" id="PTHR37945">
    <property type="entry name" value="EXTRACELLULAR TUNGSTATE BINDING PROTEIN"/>
    <property type="match status" value="1"/>
</dbReference>
<accession>A0A7C4JKI2</accession>
<organism evidence="3">
    <name type="scientific">Ignisphaera aggregans</name>
    <dbReference type="NCBI Taxonomy" id="334771"/>
    <lineage>
        <taxon>Archaea</taxon>
        <taxon>Thermoproteota</taxon>
        <taxon>Thermoprotei</taxon>
        <taxon>Desulfurococcales</taxon>
        <taxon>Desulfurococcaceae</taxon>
        <taxon>Ignisphaera</taxon>
    </lineage>
</organism>
<evidence type="ECO:0000313" key="2">
    <source>
        <dbReference type="EMBL" id="HGQ35219.1"/>
    </source>
</evidence>
<feature type="domain" description="PBP" evidence="1">
    <location>
        <begin position="32"/>
        <end position="258"/>
    </location>
</feature>
<dbReference type="EMBL" id="DTCK01000008">
    <property type="protein sequence ID" value="HGQ35219.1"/>
    <property type="molecule type" value="Genomic_DNA"/>
</dbReference>
<protein>
    <submittedName>
        <fullName evidence="3">Tungsten ABC transporter permease</fullName>
    </submittedName>
</protein>
<evidence type="ECO:0000313" key="3">
    <source>
        <dbReference type="EMBL" id="HGQ65224.1"/>
    </source>
</evidence>
<dbReference type="InterPro" id="IPR052738">
    <property type="entry name" value="ABC-Tungstate_binding"/>
</dbReference>
<dbReference type="EMBL" id="DTBD01000077">
    <property type="protein sequence ID" value="HGQ65224.1"/>
    <property type="molecule type" value="Genomic_DNA"/>
</dbReference>
<dbReference type="Gene3D" id="3.40.190.10">
    <property type="entry name" value="Periplasmic binding protein-like II"/>
    <property type="match status" value="2"/>
</dbReference>